<dbReference type="RefSeq" id="WP_115692594.1">
    <property type="nucleotide sequence ID" value="NZ_CP031417.1"/>
</dbReference>
<feature type="signal peptide" evidence="1">
    <location>
        <begin position="1"/>
        <end position="26"/>
    </location>
</feature>
<organism evidence="2 3">
    <name type="scientific">Pseudolabrys taiwanensis</name>
    <dbReference type="NCBI Taxonomy" id="331696"/>
    <lineage>
        <taxon>Bacteria</taxon>
        <taxon>Pseudomonadati</taxon>
        <taxon>Pseudomonadota</taxon>
        <taxon>Alphaproteobacteria</taxon>
        <taxon>Hyphomicrobiales</taxon>
        <taxon>Xanthobacteraceae</taxon>
        <taxon>Pseudolabrys</taxon>
    </lineage>
</organism>
<evidence type="ECO:0000256" key="1">
    <source>
        <dbReference type="SAM" id="SignalP"/>
    </source>
</evidence>
<dbReference type="AlphaFoldDB" id="A0A345ZZ68"/>
<dbReference type="InterPro" id="IPR042230">
    <property type="entry name" value="CusF_sf"/>
</dbReference>
<proteinExistence type="predicted"/>
<dbReference type="Proteomes" id="UP000254889">
    <property type="component" value="Chromosome"/>
</dbReference>
<feature type="chain" id="PRO_5016584625" evidence="1">
    <location>
        <begin position="27"/>
        <end position="101"/>
    </location>
</feature>
<name>A0A345ZZ68_9HYPH</name>
<dbReference type="KEGG" id="ptaw:DW352_17785"/>
<dbReference type="InterPro" id="IPR021647">
    <property type="entry name" value="CusF_Ec"/>
</dbReference>
<accession>A0A345ZZ68</accession>
<sequence>MKNALAMLALALALVFGALTPTAAKAQSLIDGTVTKVDAGASKITIRHGPIKKLGMDEGMTMVFTAKDPALVGKVKAGDKVKFDADNVNGQFIVTAIEKAK</sequence>
<dbReference type="OrthoDB" id="7371803at2"/>
<keyword evidence="1" id="KW-0732">Signal</keyword>
<evidence type="ECO:0000313" key="3">
    <source>
        <dbReference type="Proteomes" id="UP000254889"/>
    </source>
</evidence>
<gene>
    <name evidence="2" type="ORF">DW352_17785</name>
</gene>
<dbReference type="EMBL" id="CP031417">
    <property type="protein sequence ID" value="AXK82215.1"/>
    <property type="molecule type" value="Genomic_DNA"/>
</dbReference>
<dbReference type="Gene3D" id="2.40.50.320">
    <property type="entry name" value="Copper binding periplasmic protein CusF"/>
    <property type="match status" value="1"/>
</dbReference>
<protein>
    <submittedName>
        <fullName evidence="2">RND transporter</fullName>
    </submittedName>
</protein>
<keyword evidence="3" id="KW-1185">Reference proteome</keyword>
<dbReference type="Pfam" id="PF11604">
    <property type="entry name" value="CusF_Ec"/>
    <property type="match status" value="1"/>
</dbReference>
<evidence type="ECO:0000313" key="2">
    <source>
        <dbReference type="EMBL" id="AXK82215.1"/>
    </source>
</evidence>
<reference evidence="2 3" key="1">
    <citation type="submission" date="2018-07" db="EMBL/GenBank/DDBJ databases">
        <authorList>
            <person name="Quirk P.G."/>
            <person name="Krulwich T.A."/>
        </authorList>
    </citation>
    <scope>NUCLEOTIDE SEQUENCE [LARGE SCALE GENOMIC DNA]</scope>
    <source>
        <strain evidence="2 3">CC-BB4</strain>
    </source>
</reference>